<proteinExistence type="predicted"/>
<dbReference type="EMBL" id="JAWDGP010000289">
    <property type="protein sequence ID" value="KAK3801626.1"/>
    <property type="molecule type" value="Genomic_DNA"/>
</dbReference>
<comment type="caution">
    <text evidence="1">The sequence shown here is derived from an EMBL/GenBank/DDBJ whole genome shotgun (WGS) entry which is preliminary data.</text>
</comment>
<organism evidence="1 2">
    <name type="scientific">Elysia crispata</name>
    <name type="common">lettuce slug</name>
    <dbReference type="NCBI Taxonomy" id="231223"/>
    <lineage>
        <taxon>Eukaryota</taxon>
        <taxon>Metazoa</taxon>
        <taxon>Spiralia</taxon>
        <taxon>Lophotrochozoa</taxon>
        <taxon>Mollusca</taxon>
        <taxon>Gastropoda</taxon>
        <taxon>Heterobranchia</taxon>
        <taxon>Euthyneura</taxon>
        <taxon>Panpulmonata</taxon>
        <taxon>Sacoglossa</taxon>
        <taxon>Placobranchoidea</taxon>
        <taxon>Plakobranchidae</taxon>
        <taxon>Elysia</taxon>
    </lineage>
</organism>
<keyword evidence="2" id="KW-1185">Reference proteome</keyword>
<dbReference type="AlphaFoldDB" id="A0AAE1B9X4"/>
<evidence type="ECO:0000313" key="2">
    <source>
        <dbReference type="Proteomes" id="UP001283361"/>
    </source>
</evidence>
<evidence type="ECO:0000313" key="1">
    <source>
        <dbReference type="EMBL" id="KAK3801626.1"/>
    </source>
</evidence>
<protein>
    <submittedName>
        <fullName evidence="1">Uncharacterized protein</fullName>
    </submittedName>
</protein>
<reference evidence="1" key="1">
    <citation type="journal article" date="2023" name="G3 (Bethesda)">
        <title>A reference genome for the long-term kleptoplast-retaining sea slug Elysia crispata morphotype clarki.</title>
        <authorList>
            <person name="Eastman K.E."/>
            <person name="Pendleton A.L."/>
            <person name="Shaikh M.A."/>
            <person name="Suttiyut T."/>
            <person name="Ogas R."/>
            <person name="Tomko P."/>
            <person name="Gavelis G."/>
            <person name="Widhalm J.R."/>
            <person name="Wisecaver J.H."/>
        </authorList>
    </citation>
    <scope>NUCLEOTIDE SEQUENCE</scope>
    <source>
        <strain evidence="1">ECLA1</strain>
    </source>
</reference>
<name>A0AAE1B9X4_9GAST</name>
<gene>
    <name evidence="1" type="ORF">RRG08_053695</name>
</gene>
<dbReference type="Proteomes" id="UP001283361">
    <property type="component" value="Unassembled WGS sequence"/>
</dbReference>
<sequence>MSPVTEVSATLSDIWTIVPGNWTYYHIQLHLNHSPRELDIVPPSVIIWTIVPRTGHSATFSDHLDHSPRELDKVPPSLIIWTIVPRNWI</sequence>
<accession>A0AAE1B9X4</accession>